<evidence type="ECO:0000313" key="2">
    <source>
        <dbReference type="Proteomes" id="UP000828390"/>
    </source>
</evidence>
<comment type="caution">
    <text evidence="1">The sequence shown here is derived from an EMBL/GenBank/DDBJ whole genome shotgun (WGS) entry which is preliminary data.</text>
</comment>
<dbReference type="InterPro" id="IPR027417">
    <property type="entry name" value="P-loop_NTPase"/>
</dbReference>
<name>A0A9D4BAB1_DREPO</name>
<keyword evidence="2" id="KW-1185">Reference proteome</keyword>
<gene>
    <name evidence="1" type="ORF">DPMN_082622</name>
</gene>
<dbReference type="AlphaFoldDB" id="A0A9D4BAB1"/>
<dbReference type="Gene3D" id="3.40.50.300">
    <property type="entry name" value="P-loop containing nucleotide triphosphate hydrolases"/>
    <property type="match status" value="1"/>
</dbReference>
<dbReference type="SUPFAM" id="SSF52540">
    <property type="entry name" value="P-loop containing nucleoside triphosphate hydrolases"/>
    <property type="match status" value="1"/>
</dbReference>
<dbReference type="EMBL" id="JAIWYP010000016">
    <property type="protein sequence ID" value="KAH3695166.1"/>
    <property type="molecule type" value="Genomic_DNA"/>
</dbReference>
<protein>
    <submittedName>
        <fullName evidence="1">Uncharacterized protein</fullName>
    </submittedName>
</protein>
<reference evidence="1" key="1">
    <citation type="journal article" date="2019" name="bioRxiv">
        <title>The Genome of the Zebra Mussel, Dreissena polymorpha: A Resource for Invasive Species Research.</title>
        <authorList>
            <person name="McCartney M.A."/>
            <person name="Auch B."/>
            <person name="Kono T."/>
            <person name="Mallez S."/>
            <person name="Zhang Y."/>
            <person name="Obille A."/>
            <person name="Becker A."/>
            <person name="Abrahante J.E."/>
            <person name="Garbe J."/>
            <person name="Badalamenti J.P."/>
            <person name="Herman A."/>
            <person name="Mangelson H."/>
            <person name="Liachko I."/>
            <person name="Sullivan S."/>
            <person name="Sone E.D."/>
            <person name="Koren S."/>
            <person name="Silverstein K.A.T."/>
            <person name="Beckman K.B."/>
            <person name="Gohl D.M."/>
        </authorList>
    </citation>
    <scope>NUCLEOTIDE SEQUENCE</scope>
    <source>
        <strain evidence="1">Duluth1</strain>
        <tissue evidence="1">Whole animal</tissue>
    </source>
</reference>
<sequence length="99" mass="11346">MLTNISAYVQEIGRAGRADSQAQAIMFYNGNDLAFKQMQANMKEYCKNNDKCKTEVVNEHFGFYKFDKPTICCNICKPDMSLEWEFSQLSISDPVGQQQ</sequence>
<dbReference type="Proteomes" id="UP000828390">
    <property type="component" value="Unassembled WGS sequence"/>
</dbReference>
<organism evidence="1 2">
    <name type="scientific">Dreissena polymorpha</name>
    <name type="common">Zebra mussel</name>
    <name type="synonym">Mytilus polymorpha</name>
    <dbReference type="NCBI Taxonomy" id="45954"/>
    <lineage>
        <taxon>Eukaryota</taxon>
        <taxon>Metazoa</taxon>
        <taxon>Spiralia</taxon>
        <taxon>Lophotrochozoa</taxon>
        <taxon>Mollusca</taxon>
        <taxon>Bivalvia</taxon>
        <taxon>Autobranchia</taxon>
        <taxon>Heteroconchia</taxon>
        <taxon>Euheterodonta</taxon>
        <taxon>Imparidentia</taxon>
        <taxon>Neoheterodontei</taxon>
        <taxon>Myida</taxon>
        <taxon>Dreissenoidea</taxon>
        <taxon>Dreissenidae</taxon>
        <taxon>Dreissena</taxon>
    </lineage>
</organism>
<evidence type="ECO:0000313" key="1">
    <source>
        <dbReference type="EMBL" id="KAH3695166.1"/>
    </source>
</evidence>
<accession>A0A9D4BAB1</accession>
<reference evidence="1" key="2">
    <citation type="submission" date="2020-11" db="EMBL/GenBank/DDBJ databases">
        <authorList>
            <person name="McCartney M.A."/>
            <person name="Auch B."/>
            <person name="Kono T."/>
            <person name="Mallez S."/>
            <person name="Becker A."/>
            <person name="Gohl D.M."/>
            <person name="Silverstein K.A.T."/>
            <person name="Koren S."/>
            <person name="Bechman K.B."/>
            <person name="Herman A."/>
            <person name="Abrahante J.E."/>
            <person name="Garbe J."/>
        </authorList>
    </citation>
    <scope>NUCLEOTIDE SEQUENCE</scope>
    <source>
        <strain evidence="1">Duluth1</strain>
        <tissue evidence="1">Whole animal</tissue>
    </source>
</reference>
<proteinExistence type="predicted"/>